<sequence length="1166" mass="136306">MSSRENNTLHAMEEFCKDMDRWIDGDGDRRRHAFNLGQLLLKANPNSRSRDGSTRGIFIIGDQSSAKSTTVNSIIKQVALQMGNNTVTKVRTWIEHRYDPNLVRAEYDLLLQKDRERSERGGELVHGGTLQELTERFARINNSNMDDTVEARIVIRSDIPSFAIDCCDNPGLTPINERMQRITDNITRQTLERVLERQKSKNDSVVVLCVSALFFENASWPRHMDLLEQINGDNLIILVTRMDQLNIRSIAQEMKDEEDSNSEDGNSELLRCSSWDILKCIRTKIERQTGSYSFPSGVQFHYAASSSVRWEVLTGQNGWSAFVTSEAENDRKMREVLGICDDEARLLYNEQQWREHGIELIQMEPRQQSEFDECVGMSKLQERLLQRLHHHILKAADELLNFTSSWKKEAKTELENVSKRMKLPDDRADLITEFCKQFILVYQTLFSSPLYSPTINAEPWLKEFGEAIKRGQESSGEYGWTSKDMWEIFKDLEDNGGYAEFPPPEFRDELFDKYIDDIEQYVKTANKPLYTAQMLIQRLTQEYTMRSTLIYLRDLDVDNFVSRQVQLRTSTQLSFGQAVDQKISEDYSKIFHKHEKRNSGGHYSHEIHGGNQWVSVLGALCLLLHAEYSIRIMRDTIFSFLLQTQSDNSMHGVLVSRFKQYWDSRKEKLTDQIRYREYNTENQIAEIMKNSRRRKRSVKFPLTENKVAPIEDLSWAIYAMFFEDPYIHFKKTLDERTDLLMMTHATSLVHFYQLSGICVHQDEDYLVQWAADHQDSAYARAFIVREPDVKDSIKALTDTVNQIKSQGTDQDRELLERVVNGELDASDIINRDKEAKFISRLLENLKKFQRGKRSNNNNSSEDNTDLESTIFSNLSETITDRVRTIVMGKPPDPKDKVKLFVNIADMGMNPDSFPETESKTKINKKETSTVNYVYRRRLTMGITSSVIDTTQQLAKSQYNYSHQQTQPSFQRELLGRVASLMLGYEYPYHPDARPSSQWYLSPKVIVQFLLSNEDNFLNEENRQNPLEDWNWNDLLDPRMLKSPLVKHAFILCNTTEDNDDNDPKKKVLHYIKQLEECKYSEMDEYIIKILADDRFNWKPDQENLYGKVDNLKDKMKKYSKWYDYIEAYRKVVEPVLLRNENQDPEINLERREIITEPDELYEDNEN</sequence>
<dbReference type="SUPFAM" id="SSF52540">
    <property type="entry name" value="P-loop containing nucleoside triphosphate hydrolases"/>
    <property type="match status" value="1"/>
</dbReference>
<accession>A0A397UP90</accession>
<gene>
    <name evidence="2" type="ORF">C2G38_2251689</name>
</gene>
<evidence type="ECO:0000313" key="2">
    <source>
        <dbReference type="EMBL" id="RIB08936.1"/>
    </source>
</evidence>
<dbReference type="EMBL" id="QKWP01001440">
    <property type="protein sequence ID" value="RIB08936.1"/>
    <property type="molecule type" value="Genomic_DNA"/>
</dbReference>
<dbReference type="Pfam" id="PF00350">
    <property type="entry name" value="Dynamin_N"/>
    <property type="match status" value="1"/>
</dbReference>
<dbReference type="InterPro" id="IPR027417">
    <property type="entry name" value="P-loop_NTPase"/>
</dbReference>
<reference evidence="2 3" key="1">
    <citation type="submission" date="2018-06" db="EMBL/GenBank/DDBJ databases">
        <title>Comparative genomics reveals the genomic features of Rhizophagus irregularis, R. cerebriforme, R. diaphanum and Gigaspora rosea, and their symbiotic lifestyle signature.</title>
        <authorList>
            <person name="Morin E."/>
            <person name="San Clemente H."/>
            <person name="Chen E.C.H."/>
            <person name="De La Providencia I."/>
            <person name="Hainaut M."/>
            <person name="Kuo A."/>
            <person name="Kohler A."/>
            <person name="Murat C."/>
            <person name="Tang N."/>
            <person name="Roy S."/>
            <person name="Loubradou J."/>
            <person name="Henrissat B."/>
            <person name="Grigoriev I.V."/>
            <person name="Corradi N."/>
            <person name="Roux C."/>
            <person name="Martin F.M."/>
        </authorList>
    </citation>
    <scope>NUCLEOTIDE SEQUENCE [LARGE SCALE GENOMIC DNA]</scope>
    <source>
        <strain evidence="2 3">DAOM 194757</strain>
    </source>
</reference>
<name>A0A397UP90_9GLOM</name>
<dbReference type="Proteomes" id="UP000266673">
    <property type="component" value="Unassembled WGS sequence"/>
</dbReference>
<dbReference type="Gene3D" id="3.40.50.300">
    <property type="entry name" value="P-loop containing nucleotide triphosphate hydrolases"/>
    <property type="match status" value="1"/>
</dbReference>
<proteinExistence type="predicted"/>
<protein>
    <recommendedName>
        <fullName evidence="1">Dynamin N-terminal domain-containing protein</fullName>
    </recommendedName>
</protein>
<comment type="caution">
    <text evidence="2">The sequence shown here is derived from an EMBL/GenBank/DDBJ whole genome shotgun (WGS) entry which is preliminary data.</text>
</comment>
<organism evidence="2 3">
    <name type="scientific">Gigaspora rosea</name>
    <dbReference type="NCBI Taxonomy" id="44941"/>
    <lineage>
        <taxon>Eukaryota</taxon>
        <taxon>Fungi</taxon>
        <taxon>Fungi incertae sedis</taxon>
        <taxon>Mucoromycota</taxon>
        <taxon>Glomeromycotina</taxon>
        <taxon>Glomeromycetes</taxon>
        <taxon>Diversisporales</taxon>
        <taxon>Gigasporaceae</taxon>
        <taxon>Gigaspora</taxon>
    </lineage>
</organism>
<feature type="domain" description="Dynamin N-terminal" evidence="1">
    <location>
        <begin position="57"/>
        <end position="261"/>
    </location>
</feature>
<dbReference type="OrthoDB" id="2341214at2759"/>
<evidence type="ECO:0000259" key="1">
    <source>
        <dbReference type="Pfam" id="PF00350"/>
    </source>
</evidence>
<evidence type="ECO:0000313" key="3">
    <source>
        <dbReference type="Proteomes" id="UP000266673"/>
    </source>
</evidence>
<keyword evidence="3" id="KW-1185">Reference proteome</keyword>
<dbReference type="AlphaFoldDB" id="A0A397UP90"/>
<dbReference type="InterPro" id="IPR045063">
    <property type="entry name" value="Dynamin_N"/>
</dbReference>